<dbReference type="EMBL" id="MRWD01000005">
    <property type="protein sequence ID" value="ORJ22678.1"/>
    <property type="molecule type" value="Genomic_DNA"/>
</dbReference>
<dbReference type="AlphaFoldDB" id="A0AA41BYZ6"/>
<dbReference type="GO" id="GO:0016747">
    <property type="term" value="F:acyltransferase activity, transferring groups other than amino-acyl groups"/>
    <property type="evidence" value="ECO:0007669"/>
    <property type="project" value="InterPro"/>
</dbReference>
<organism evidence="3 6">
    <name type="scientific">Rouxiella silvae</name>
    <dbReference type="NCBI Taxonomy" id="1646373"/>
    <lineage>
        <taxon>Bacteria</taxon>
        <taxon>Pseudomonadati</taxon>
        <taxon>Pseudomonadota</taxon>
        <taxon>Gammaproteobacteria</taxon>
        <taxon>Enterobacterales</taxon>
        <taxon>Yersiniaceae</taxon>
        <taxon>Rouxiella</taxon>
    </lineage>
</organism>
<dbReference type="SUPFAM" id="SSF55729">
    <property type="entry name" value="Acyl-CoA N-acyltransferases (Nat)"/>
    <property type="match status" value="1"/>
</dbReference>
<feature type="binding site" evidence="1">
    <location>
        <begin position="68"/>
        <end position="70"/>
    </location>
    <ligand>
        <name>CoA</name>
        <dbReference type="ChEBI" id="CHEBI:57287"/>
    </ligand>
</feature>
<dbReference type="InterPro" id="IPR040448">
    <property type="entry name" value="PanZ_GNAT"/>
</dbReference>
<reference evidence="4 5" key="2">
    <citation type="journal article" date="2017" name="Int. J. Syst. Evol. Microbiol.">
        <title>Rouxiella badensis sp. nov. and Rouxiella silvae sp. nov. isolated from peat bog soil in Germany and emendation of the genus description.</title>
        <authorList>
            <person name="Le Fleche-Mateos A."/>
            <person name="Kugler J.H."/>
            <person name="Hansen S.H."/>
            <person name="Syldatk C."/>
            <person name="Hausmann R."/>
            <person name="Lomprez F."/>
            <person name="Vandenbogaert M."/>
            <person name="Manuguerra J.C."/>
            <person name="Grimont P.A."/>
        </authorList>
    </citation>
    <scope>NUCLEOTIDE SEQUENCE [LARGE SCALE GENOMIC DNA]</scope>
    <source>
        <strain evidence="4 5">213</strain>
    </source>
</reference>
<dbReference type="InterPro" id="IPR016181">
    <property type="entry name" value="Acyl_CoA_acyltransferase"/>
</dbReference>
<protein>
    <recommendedName>
        <fullName evidence="1">PanD regulatory factor</fullName>
    </recommendedName>
</protein>
<comment type="subunit">
    <text evidence="1">Interacts with PanD in the presence of CoA.</text>
</comment>
<comment type="similarity">
    <text evidence="1">Belongs to the PanZ/PanM family.</text>
</comment>
<feature type="binding site" evidence="1">
    <location>
        <begin position="74"/>
        <end position="81"/>
    </location>
    <ligand>
        <name>CoA</name>
        <dbReference type="ChEBI" id="CHEBI:57287"/>
    </ligand>
</feature>
<evidence type="ECO:0000259" key="2">
    <source>
        <dbReference type="PROSITE" id="PS51186"/>
    </source>
</evidence>
<dbReference type="InterPro" id="IPR032900">
    <property type="entry name" value="PanZ"/>
</dbReference>
<dbReference type="HAMAP" id="MF_02018">
    <property type="entry name" value="PanZ_PanM"/>
    <property type="match status" value="1"/>
</dbReference>
<name>A0AA41BYZ6_9GAMM</name>
<dbReference type="InterPro" id="IPR000182">
    <property type="entry name" value="GNAT_dom"/>
</dbReference>
<dbReference type="GO" id="GO:0015940">
    <property type="term" value="P:pantothenate biosynthetic process"/>
    <property type="evidence" value="ECO:0007669"/>
    <property type="project" value="UniProtKB-UniRule"/>
</dbReference>
<dbReference type="Proteomes" id="UP000192722">
    <property type="component" value="Unassembled WGS sequence"/>
</dbReference>
<comment type="caution">
    <text evidence="3">The sequence shown here is derived from an EMBL/GenBank/DDBJ whole genome shotgun (WGS) entry which is preliminary data.</text>
</comment>
<keyword evidence="1" id="KW-0566">Pantothenate biosynthesis</keyword>
<evidence type="ECO:0000313" key="5">
    <source>
        <dbReference type="Proteomes" id="UP000192722"/>
    </source>
</evidence>
<sequence>MKLTIVKLDNLTPQDKIDLAKIWPQQQCADWRSGIVGQRMIFAARFNDRLLAAVKVSVTGTKAELGDLCVREVTRRRGVGLYLIEDLQLQLPEIITFSIQAQPGITQTDSAAFDAFMQACGFRLVGNSWQKVRPH</sequence>
<comment type="function">
    <text evidence="1">Controls both the activation and catalytic activity of PanD in a coenzyme A (CoA)-dependent fashion.</text>
</comment>
<reference evidence="3" key="4">
    <citation type="submission" date="2022-09" db="EMBL/GenBank/DDBJ databases">
        <title>Rouxiella aceris sp. nov., isolated from tree sap and emended description of the genus Rhouxiella.</title>
        <authorList>
            <person name="Kim I.S."/>
        </authorList>
    </citation>
    <scope>NUCLEOTIDE SEQUENCE</scope>
    <source>
        <strain evidence="3">SAP-2</strain>
    </source>
</reference>
<dbReference type="GO" id="GO:0031638">
    <property type="term" value="P:zymogen activation"/>
    <property type="evidence" value="ECO:0007669"/>
    <property type="project" value="InterPro"/>
</dbReference>
<keyword evidence="5" id="KW-1185">Reference proteome</keyword>
<feature type="domain" description="N-acetyltransferase" evidence="2">
    <location>
        <begin position="6"/>
        <end position="135"/>
    </location>
</feature>
<dbReference type="PROSITE" id="PS51186">
    <property type="entry name" value="GNAT"/>
    <property type="match status" value="1"/>
</dbReference>
<dbReference type="EMBL" id="JADMKS010000013">
    <property type="protein sequence ID" value="MBF6639672.1"/>
    <property type="molecule type" value="Genomic_DNA"/>
</dbReference>
<dbReference type="Gene3D" id="3.40.630.30">
    <property type="match status" value="1"/>
</dbReference>
<accession>A0AA41BYZ6</accession>
<dbReference type="Proteomes" id="UP000705283">
    <property type="component" value="Unassembled WGS sequence"/>
</dbReference>
<evidence type="ECO:0000256" key="1">
    <source>
        <dbReference type="HAMAP-Rule" id="MF_02018"/>
    </source>
</evidence>
<reference evidence="3" key="3">
    <citation type="submission" date="2020-11" db="EMBL/GenBank/DDBJ databases">
        <authorList>
            <person name="Lee S.D."/>
        </authorList>
    </citation>
    <scope>NUCLEOTIDE SEQUENCE</scope>
    <source>
        <strain evidence="3">SAP-2</strain>
    </source>
</reference>
<evidence type="ECO:0000313" key="4">
    <source>
        <dbReference type="EMBL" id="ORJ22678.1"/>
    </source>
</evidence>
<dbReference type="NCBIfam" id="NF033213">
    <property type="entry name" value="matur_PanM"/>
    <property type="match status" value="1"/>
</dbReference>
<dbReference type="RefSeq" id="WP_084982276.1">
    <property type="nucleotide sequence ID" value="NZ_CBCSCF010000013.1"/>
</dbReference>
<proteinExistence type="inferred from homology"/>
<gene>
    <name evidence="3" type="primary">panM</name>
    <name evidence="1" type="synonym">panZ</name>
    <name evidence="4" type="ORF">BS639_03590</name>
    <name evidence="3" type="ORF">ITX54_23670</name>
</gene>
<evidence type="ECO:0000313" key="3">
    <source>
        <dbReference type="EMBL" id="MBF6639672.1"/>
    </source>
</evidence>
<dbReference type="Pfam" id="PF12568">
    <property type="entry name" value="PanZ"/>
    <property type="match status" value="1"/>
</dbReference>
<evidence type="ECO:0000313" key="6">
    <source>
        <dbReference type="Proteomes" id="UP000705283"/>
    </source>
</evidence>
<reference evidence="4" key="1">
    <citation type="submission" date="2016-12" db="EMBL/GenBank/DDBJ databases">
        <authorList>
            <person name="Le Fleche-Mateos A."/>
        </authorList>
    </citation>
    <scope>NUCLEOTIDE SEQUENCE</scope>
    <source>
        <strain evidence="4">213</strain>
    </source>
</reference>